<dbReference type="EMBL" id="GEZM01046342">
    <property type="protein sequence ID" value="JAV77319.1"/>
    <property type="molecule type" value="Transcribed_RNA"/>
</dbReference>
<gene>
    <name evidence="15" type="ORF">PPYR_04319</name>
</gene>
<comment type="pathway">
    <text evidence="1 10">Protein modification; protein glycosylation.</text>
</comment>
<feature type="compositionally biased region" description="Polar residues" evidence="11">
    <location>
        <begin position="506"/>
        <end position="523"/>
    </location>
</feature>
<evidence type="ECO:0000256" key="1">
    <source>
        <dbReference type="ARBA" id="ARBA00004922"/>
    </source>
</evidence>
<feature type="compositionally biased region" description="Polar residues" evidence="11">
    <location>
        <begin position="455"/>
        <end position="495"/>
    </location>
</feature>
<dbReference type="SUPFAM" id="SSF53756">
    <property type="entry name" value="UDP-Glycosyltransferase/glycogen phosphorylase"/>
    <property type="match status" value="1"/>
</dbReference>
<dbReference type="InterPro" id="IPR001296">
    <property type="entry name" value="Glyco_trans_1"/>
</dbReference>
<evidence type="ECO:0000256" key="3">
    <source>
        <dbReference type="ARBA" id="ARBA00022679"/>
    </source>
</evidence>
<dbReference type="GO" id="GO:0102704">
    <property type="term" value="F:GDP-Man:Man(2)GlcNAc(2)-PP-Dol alpha-1,6-mannosyltransferase activity"/>
    <property type="evidence" value="ECO:0007669"/>
    <property type="project" value="UniProtKB-UniRule"/>
</dbReference>
<feature type="region of interest" description="Disordered" evidence="11">
    <location>
        <begin position="577"/>
        <end position="611"/>
    </location>
</feature>
<feature type="domain" description="Glycosyltransferase subfamily 4-like N-terminal" evidence="13">
    <location>
        <begin position="18"/>
        <end position="193"/>
    </location>
</feature>
<dbReference type="Gene3D" id="3.40.50.2000">
    <property type="entry name" value="Glycogen Phosphorylase B"/>
    <property type="match status" value="2"/>
</dbReference>
<keyword evidence="4 10" id="KW-0812">Transmembrane</keyword>
<feature type="compositionally biased region" description="Polar residues" evidence="11">
    <location>
        <begin position="415"/>
        <end position="429"/>
    </location>
</feature>
<dbReference type="FunCoup" id="A0A1Y1LUM4">
    <property type="interactions" value="2228"/>
</dbReference>
<feature type="region of interest" description="Disordered" evidence="11">
    <location>
        <begin position="410"/>
        <end position="523"/>
    </location>
</feature>
<evidence type="ECO:0000256" key="5">
    <source>
        <dbReference type="ARBA" id="ARBA00022824"/>
    </source>
</evidence>
<evidence type="ECO:0000256" key="8">
    <source>
        <dbReference type="ARBA" id="ARBA00045103"/>
    </source>
</evidence>
<comment type="function">
    <text evidence="10">Mannosylates Man(2)GlcNAc(2)-dolichol diphosphate and Man(1)GlcNAc(2)-dolichol diphosphate to form Man(3)GlcNAc(2)-dolichol diphosphate.</text>
</comment>
<sequence>MMPVKKPKIVFVHPDLGIGGAERLVLDVAVALSEKNEVSFVTNHFNKHHAFEELCDGQFPVRVIGNWIPRGLCGIFQALFSYLRMIYLALFYVLFINKSEKPDLFFIDQIPMAVPFIKLAGGKVIYYCHHPDLLASTPGGFLKRLYRLPINWLELQCTALSDVILVNSKYTKKVFQKTFPEITKNISILYPTISSSYQALIANSHFKNAEEIAHIPKETFVFLSINRFHPAKKLELAMDALEAAQTKLSSSEWGGIHLIMAGGYDPDSSINAFYFAKLVKLCENKNLMAKVTFLKSPSDNLKADLLLRCNCLLYTPINEHFGIVPLEAMTAGKPVIACNSGGPCETVQDGVTGYLCEPTGDSVANAITKIIKDDNAERMGLMGKARLEQYFSYESFVNHANKIVDKFLRGEDPTKTTSDSLNQNNQETEPSTEEHSNETRCPPTSPISVVEEHQNTPASNRSNSFSEPNHAESANGQNSISSPNTSFEENSTQLNSSHSSSEKAIQRSSDNLNLSNGSEPISDENINNVEAAEDHSSDFVSPTQVFKPNIVGGSGDKYEKWSPSSLLDQMLFEERLHSLPTEKGRNPSELSQNELSVSPASEAGNEDYIQM</sequence>
<evidence type="ECO:0000256" key="2">
    <source>
        <dbReference type="ARBA" id="ARBA00022676"/>
    </source>
</evidence>
<comment type="similarity">
    <text evidence="10">Belongs to the glycosyltransferase group 1 family.</text>
</comment>
<evidence type="ECO:0000259" key="13">
    <source>
        <dbReference type="Pfam" id="PF13439"/>
    </source>
</evidence>
<name>A0A1Y1LUM4_PHOPY</name>
<comment type="catalytic activity">
    <reaction evidence="9 10">
        <text>an alpha-D-Man-(1-&gt;3)-beta-D-Man-(1-&gt;4)-beta-D-GlcNAc-(1-&gt;4)-alpha-D-GlcNAc-diphospho-di-trans,poly-cis-dolichol + GDP-alpha-D-mannose = an alpha-D-Man-(1-&gt;3)-[alpha-D-Man-(1-&gt;6)]-beta-D-Man-(1-&gt;4)-beta-D-GlcNAc-(1-&gt;4)-alpha-D-GlcNAc-diphospho-di-trans,poly-cis-dolichol + GDP + H(+)</text>
        <dbReference type="Rhea" id="RHEA:29519"/>
        <dbReference type="Rhea" id="RHEA-COMP:19513"/>
        <dbReference type="Rhea" id="RHEA-COMP:19515"/>
        <dbReference type="ChEBI" id="CHEBI:15378"/>
        <dbReference type="ChEBI" id="CHEBI:57527"/>
        <dbReference type="ChEBI" id="CHEBI:58189"/>
        <dbReference type="ChEBI" id="CHEBI:132510"/>
        <dbReference type="ChEBI" id="CHEBI:132511"/>
        <dbReference type="EC" id="2.4.1.257"/>
    </reaction>
    <physiologicalReaction direction="left-to-right" evidence="9 10">
        <dbReference type="Rhea" id="RHEA:29520"/>
    </physiologicalReaction>
</comment>
<dbReference type="EC" id="2.4.1.132" evidence="10"/>
<reference evidence="15" key="3">
    <citation type="submission" date="2019-08" db="EMBL/GenBank/DDBJ databases">
        <authorList>
            <consortium name="Photinus pyralis genome working group"/>
            <person name="Fallon T.R."/>
            <person name="Sander Lower S.E."/>
            <person name="Weng J.-K."/>
        </authorList>
    </citation>
    <scope>NUCLEOTIDE SEQUENCE</scope>
    <source>
        <strain evidence="15">1611_PpyrPB1</strain>
        <tissue evidence="15">Whole body</tissue>
    </source>
</reference>
<dbReference type="OrthoDB" id="448893at2759"/>
<accession>A0A1Y1LUM4</accession>
<comment type="subcellular location">
    <subcellularLocation>
        <location evidence="10">Endoplasmic reticulum membrane</location>
        <topology evidence="10">Single-pass membrane protein</topology>
    </subcellularLocation>
</comment>
<evidence type="ECO:0000256" key="6">
    <source>
        <dbReference type="ARBA" id="ARBA00022989"/>
    </source>
</evidence>
<feature type="compositionally biased region" description="Polar residues" evidence="11">
    <location>
        <begin position="588"/>
        <end position="599"/>
    </location>
</feature>
<feature type="domain" description="Glycosyl transferase family 1" evidence="12">
    <location>
        <begin position="211"/>
        <end position="378"/>
    </location>
</feature>
<keyword evidence="16" id="KW-1185">Reference proteome</keyword>
<keyword evidence="5" id="KW-0256">Endoplasmic reticulum</keyword>
<evidence type="ECO:0000256" key="4">
    <source>
        <dbReference type="ARBA" id="ARBA00022692"/>
    </source>
</evidence>
<dbReference type="EMBL" id="VVIM01000002">
    <property type="protein sequence ID" value="KAB0802133.1"/>
    <property type="molecule type" value="Genomic_DNA"/>
</dbReference>
<keyword evidence="3 10" id="KW-0808">Transferase</keyword>
<dbReference type="InterPro" id="IPR028098">
    <property type="entry name" value="Glyco_trans_4-like_N"/>
</dbReference>
<dbReference type="InterPro" id="IPR027054">
    <property type="entry name" value="ALG2"/>
</dbReference>
<dbReference type="EC" id="2.4.1.257" evidence="10"/>
<dbReference type="PANTHER" id="PTHR45918:SF1">
    <property type="entry name" value="ALPHA-1,3_1,6-MANNOSYLTRANSFERASE ALG2"/>
    <property type="match status" value="1"/>
</dbReference>
<feature type="compositionally biased region" description="Basic and acidic residues" evidence="11">
    <location>
        <begin position="577"/>
        <end position="586"/>
    </location>
</feature>
<dbReference type="UniPathway" id="UPA00378"/>
<evidence type="ECO:0000313" key="14">
    <source>
        <dbReference type="EMBL" id="JAV77319.1"/>
    </source>
</evidence>
<keyword evidence="6 10" id="KW-1133">Transmembrane helix</keyword>
<dbReference type="GO" id="GO:0004378">
    <property type="term" value="F:GDP-Man:Man(1)GlcNAc(2)-PP-Dol alpha-1,3-mannosyltransferase activity"/>
    <property type="evidence" value="ECO:0007669"/>
    <property type="project" value="UniProtKB-UniRule"/>
</dbReference>
<keyword evidence="7 10" id="KW-0472">Membrane</keyword>
<organism evidence="14">
    <name type="scientific">Photinus pyralis</name>
    <name type="common">Common eastern firefly</name>
    <name type="synonym">Lampyris pyralis</name>
    <dbReference type="NCBI Taxonomy" id="7054"/>
    <lineage>
        <taxon>Eukaryota</taxon>
        <taxon>Metazoa</taxon>
        <taxon>Ecdysozoa</taxon>
        <taxon>Arthropoda</taxon>
        <taxon>Hexapoda</taxon>
        <taxon>Insecta</taxon>
        <taxon>Pterygota</taxon>
        <taxon>Neoptera</taxon>
        <taxon>Endopterygota</taxon>
        <taxon>Coleoptera</taxon>
        <taxon>Polyphaga</taxon>
        <taxon>Elateriformia</taxon>
        <taxon>Elateroidea</taxon>
        <taxon>Lampyridae</taxon>
        <taxon>Lampyrinae</taxon>
        <taxon>Photinus</taxon>
    </lineage>
</organism>
<dbReference type="Proteomes" id="UP000327044">
    <property type="component" value="Unassembled WGS sequence"/>
</dbReference>
<dbReference type="Pfam" id="PF13439">
    <property type="entry name" value="Glyco_transf_4"/>
    <property type="match status" value="1"/>
</dbReference>
<evidence type="ECO:0000256" key="11">
    <source>
        <dbReference type="SAM" id="MobiDB-lite"/>
    </source>
</evidence>
<evidence type="ECO:0000313" key="16">
    <source>
        <dbReference type="Proteomes" id="UP000327044"/>
    </source>
</evidence>
<feature type="transmembrane region" description="Helical" evidence="10">
    <location>
        <begin position="72"/>
        <end position="95"/>
    </location>
</feature>
<reference evidence="14" key="1">
    <citation type="journal article" date="2016" name="Sci. Rep.">
        <title>Molecular characterization of firefly nuptial gifts: a multi-omics approach sheds light on postcopulatory sexual selection.</title>
        <authorList>
            <person name="Al-Wathiqui N."/>
            <person name="Fallon T.R."/>
            <person name="South A."/>
            <person name="Weng J.K."/>
            <person name="Lewis S.M."/>
        </authorList>
    </citation>
    <scope>NUCLEOTIDE SEQUENCE</scope>
</reference>
<evidence type="ECO:0000313" key="15">
    <source>
        <dbReference type="EMBL" id="KAB0802133.1"/>
    </source>
</evidence>
<keyword evidence="2 10" id="KW-0328">Glycosyltransferase</keyword>
<reference evidence="15 16" key="2">
    <citation type="journal article" date="2018" name="Elife">
        <title>Firefly genomes illuminate parallel origins of bioluminescence in beetles.</title>
        <authorList>
            <person name="Fallon T.R."/>
            <person name="Lower S.E."/>
            <person name="Chang C.H."/>
            <person name="Bessho-Uehara M."/>
            <person name="Martin G.J."/>
            <person name="Bewick A.J."/>
            <person name="Behringer M."/>
            <person name="Debat H.J."/>
            <person name="Wong I."/>
            <person name="Day J.C."/>
            <person name="Suvorov A."/>
            <person name="Silva C.J."/>
            <person name="Stanger-Hall K.F."/>
            <person name="Hall D.W."/>
            <person name="Schmitz R.J."/>
            <person name="Nelson D.R."/>
            <person name="Lewis S.M."/>
            <person name="Shigenobu S."/>
            <person name="Bybee S.M."/>
            <person name="Larracuente A.M."/>
            <person name="Oba Y."/>
            <person name="Weng J.K."/>
        </authorList>
    </citation>
    <scope>NUCLEOTIDE SEQUENCE [LARGE SCALE GENOMIC DNA]</scope>
    <source>
        <strain evidence="15">1611_PpyrPB1</strain>
        <tissue evidence="15">Whole body</tissue>
    </source>
</reference>
<evidence type="ECO:0000256" key="7">
    <source>
        <dbReference type="ARBA" id="ARBA00023136"/>
    </source>
</evidence>
<proteinExistence type="inferred from homology"/>
<dbReference type="PANTHER" id="PTHR45918">
    <property type="entry name" value="ALPHA-1,3/1,6-MANNOSYLTRANSFERASE ALG2"/>
    <property type="match status" value="1"/>
</dbReference>
<dbReference type="GO" id="GO:0005789">
    <property type="term" value="C:endoplasmic reticulum membrane"/>
    <property type="evidence" value="ECO:0007669"/>
    <property type="project" value="UniProtKB-SubCell"/>
</dbReference>
<evidence type="ECO:0000256" key="10">
    <source>
        <dbReference type="RuleBase" id="RU367136"/>
    </source>
</evidence>
<dbReference type="InParanoid" id="A0A1Y1LUM4"/>
<dbReference type="AlphaFoldDB" id="A0A1Y1LUM4"/>
<dbReference type="Pfam" id="PF00534">
    <property type="entry name" value="Glycos_transf_1"/>
    <property type="match status" value="1"/>
</dbReference>
<comment type="catalytic activity">
    <reaction evidence="8 10">
        <text>a beta-D-Man-(1-&gt;4)-beta-D-GlcNAc-(1-&gt;4)-alpha-D-GlcNAc-diphospho-di-trans,poly-cis-dolichol + GDP-alpha-D-mannose = an alpha-D-Man-(1-&gt;3)-beta-D-Man-(1-&gt;4)-beta-D-GlcNAc-(1-&gt;4)-alpha-D-GlcNAc-diphospho-di-trans,poly-cis-dolichol + GDP + H(+)</text>
        <dbReference type="Rhea" id="RHEA:29515"/>
        <dbReference type="Rhea" id="RHEA-COMP:19511"/>
        <dbReference type="Rhea" id="RHEA-COMP:19513"/>
        <dbReference type="ChEBI" id="CHEBI:15378"/>
        <dbReference type="ChEBI" id="CHEBI:57527"/>
        <dbReference type="ChEBI" id="CHEBI:58189"/>
        <dbReference type="ChEBI" id="CHEBI:58472"/>
        <dbReference type="ChEBI" id="CHEBI:132510"/>
        <dbReference type="EC" id="2.4.1.132"/>
    </reaction>
    <physiologicalReaction direction="left-to-right" evidence="8 10">
        <dbReference type="Rhea" id="RHEA:29516"/>
    </physiologicalReaction>
</comment>
<evidence type="ECO:0000256" key="9">
    <source>
        <dbReference type="ARBA" id="ARBA00045104"/>
    </source>
</evidence>
<protein>
    <recommendedName>
        <fullName evidence="10">Alpha-1,3/1,6-mannosyltransferase ALG2</fullName>
        <ecNumber evidence="10">2.4.1.132</ecNumber>
        <ecNumber evidence="10">2.4.1.257</ecNumber>
    </recommendedName>
    <alternativeName>
        <fullName evidence="10">GDP-Man:Man(1)GlcNAc(2)-PP-Dol alpha-1,3-mannosyltransferase</fullName>
    </alternativeName>
</protein>
<evidence type="ECO:0000259" key="12">
    <source>
        <dbReference type="Pfam" id="PF00534"/>
    </source>
</evidence>